<evidence type="ECO:0000259" key="9">
    <source>
        <dbReference type="Pfam" id="PF21892"/>
    </source>
</evidence>
<accession>A0A0B2VBB9</accession>
<dbReference type="InterPro" id="IPR053880">
    <property type="entry name" value="GPR180-like_N"/>
</dbReference>
<evidence type="ECO:0000256" key="4">
    <source>
        <dbReference type="ARBA" id="ARBA00023136"/>
    </source>
</evidence>
<feature type="transmembrane region" description="Helical" evidence="6">
    <location>
        <begin position="358"/>
        <end position="379"/>
    </location>
</feature>
<proteinExistence type="predicted"/>
<evidence type="ECO:0000313" key="10">
    <source>
        <dbReference type="EMBL" id="KHN78754.1"/>
    </source>
</evidence>
<dbReference type="Pfam" id="PF21892">
    <property type="entry name" value="TMEM145_N"/>
    <property type="match status" value="1"/>
</dbReference>
<feature type="signal peptide" evidence="7">
    <location>
        <begin position="1"/>
        <end position="19"/>
    </location>
</feature>
<feature type="domain" description="GPR180-like N-terminal" evidence="9">
    <location>
        <begin position="24"/>
        <end position="156"/>
    </location>
</feature>
<dbReference type="OrthoDB" id="205745at2759"/>
<gene>
    <name evidence="10" type="primary">Tmem145</name>
    <name evidence="10" type="ORF">Tcan_03372</name>
</gene>
<evidence type="ECO:0000256" key="6">
    <source>
        <dbReference type="SAM" id="Phobius"/>
    </source>
</evidence>
<feature type="chain" id="PRO_5002079894" evidence="7">
    <location>
        <begin position="20"/>
        <end position="481"/>
    </location>
</feature>
<evidence type="ECO:0000256" key="5">
    <source>
        <dbReference type="ARBA" id="ARBA00023180"/>
    </source>
</evidence>
<keyword evidence="3 6" id="KW-1133">Transmembrane helix</keyword>
<feature type="transmembrane region" description="Helical" evidence="6">
    <location>
        <begin position="391"/>
        <end position="412"/>
    </location>
</feature>
<evidence type="ECO:0000256" key="1">
    <source>
        <dbReference type="ARBA" id="ARBA00004141"/>
    </source>
</evidence>
<organism evidence="10 11">
    <name type="scientific">Toxocara canis</name>
    <name type="common">Canine roundworm</name>
    <dbReference type="NCBI Taxonomy" id="6265"/>
    <lineage>
        <taxon>Eukaryota</taxon>
        <taxon>Metazoa</taxon>
        <taxon>Ecdysozoa</taxon>
        <taxon>Nematoda</taxon>
        <taxon>Chromadorea</taxon>
        <taxon>Rhabditida</taxon>
        <taxon>Spirurina</taxon>
        <taxon>Ascaridomorpha</taxon>
        <taxon>Ascaridoidea</taxon>
        <taxon>Toxocaridae</taxon>
        <taxon>Toxocara</taxon>
    </lineage>
</organism>
<dbReference type="AlphaFoldDB" id="A0A0B2VBB9"/>
<evidence type="ECO:0000259" key="8">
    <source>
        <dbReference type="Pfam" id="PF10192"/>
    </source>
</evidence>
<dbReference type="Pfam" id="PF10192">
    <property type="entry name" value="GPR180-TMEM145_TM"/>
    <property type="match status" value="1"/>
</dbReference>
<dbReference type="OMA" id="YTWSGCA"/>
<feature type="transmembrane region" description="Helical" evidence="6">
    <location>
        <begin position="217"/>
        <end position="239"/>
    </location>
</feature>
<dbReference type="Proteomes" id="UP000031036">
    <property type="component" value="Unassembled WGS sequence"/>
</dbReference>
<dbReference type="PANTHER" id="PTHR23252">
    <property type="entry name" value="INTIMAL THICKNESS RECEPTOR-RELATED"/>
    <property type="match status" value="1"/>
</dbReference>
<feature type="transmembrane region" description="Helical" evidence="6">
    <location>
        <begin position="178"/>
        <end position="205"/>
    </location>
</feature>
<feature type="transmembrane region" description="Helical" evidence="6">
    <location>
        <begin position="251"/>
        <end position="275"/>
    </location>
</feature>
<dbReference type="STRING" id="6265.A0A0B2VBB9"/>
<feature type="transmembrane region" description="Helical" evidence="6">
    <location>
        <begin position="327"/>
        <end position="346"/>
    </location>
</feature>
<dbReference type="EMBL" id="JPKZ01002037">
    <property type="protein sequence ID" value="KHN78754.1"/>
    <property type="molecule type" value="Genomic_DNA"/>
</dbReference>
<comment type="caution">
    <text evidence="10">The sequence shown here is derived from an EMBL/GenBank/DDBJ whole genome shotgun (WGS) entry which is preliminary data.</text>
</comment>
<keyword evidence="7" id="KW-0732">Signal</keyword>
<dbReference type="InterPro" id="IPR019336">
    <property type="entry name" value="GPR180/TMEM145_TM"/>
</dbReference>
<evidence type="ECO:0000256" key="2">
    <source>
        <dbReference type="ARBA" id="ARBA00022692"/>
    </source>
</evidence>
<comment type="subcellular location">
    <subcellularLocation>
        <location evidence="1">Membrane</location>
        <topology evidence="1">Multi-pass membrane protein</topology>
    </subcellularLocation>
</comment>
<evidence type="ECO:0000256" key="7">
    <source>
        <dbReference type="SAM" id="SignalP"/>
    </source>
</evidence>
<feature type="domain" description="GPR180/TMEM145 transmembrane" evidence="8">
    <location>
        <begin position="187"/>
        <end position="407"/>
    </location>
</feature>
<reference evidence="10 11" key="1">
    <citation type="submission" date="2014-11" db="EMBL/GenBank/DDBJ databases">
        <title>Genetic blueprint of the zoonotic pathogen Toxocara canis.</title>
        <authorList>
            <person name="Zhu X.-Q."/>
            <person name="Korhonen P.K."/>
            <person name="Cai H."/>
            <person name="Young N.D."/>
            <person name="Nejsum P."/>
            <person name="von Samson-Himmelstjerna G."/>
            <person name="Boag P.R."/>
            <person name="Tan P."/>
            <person name="Li Q."/>
            <person name="Min J."/>
            <person name="Yang Y."/>
            <person name="Wang X."/>
            <person name="Fang X."/>
            <person name="Hall R.S."/>
            <person name="Hofmann A."/>
            <person name="Sternberg P.W."/>
            <person name="Jex A.R."/>
            <person name="Gasser R.B."/>
        </authorList>
    </citation>
    <scope>NUCLEOTIDE SEQUENCE [LARGE SCALE GENOMIC DNA]</scope>
    <source>
        <strain evidence="10">PN_DK_2014</strain>
    </source>
</reference>
<feature type="transmembrane region" description="Helical" evidence="6">
    <location>
        <begin position="287"/>
        <end position="307"/>
    </location>
</feature>
<protein>
    <submittedName>
        <fullName evidence="10">Transmembrane protein</fullName>
    </submittedName>
</protein>
<dbReference type="GO" id="GO:0016020">
    <property type="term" value="C:membrane"/>
    <property type="evidence" value="ECO:0007669"/>
    <property type="project" value="UniProtKB-SubCell"/>
</dbReference>
<dbReference type="GO" id="GO:0019236">
    <property type="term" value="P:response to pheromone"/>
    <property type="evidence" value="ECO:0007669"/>
    <property type="project" value="InterPro"/>
</dbReference>
<keyword evidence="11" id="KW-1185">Reference proteome</keyword>
<keyword evidence="5" id="KW-0325">Glycoprotein</keyword>
<dbReference type="GO" id="GO:0007186">
    <property type="term" value="P:G protein-coupled receptor signaling pathway"/>
    <property type="evidence" value="ECO:0007669"/>
    <property type="project" value="InterPro"/>
</dbReference>
<dbReference type="InterPro" id="IPR047831">
    <property type="entry name" value="GPR180/TMEM145"/>
</dbReference>
<keyword evidence="2 6" id="KW-0812">Transmembrane</keyword>
<dbReference type="PANTHER" id="PTHR23252:SF24">
    <property type="entry name" value="TRANSMEMBRANE PROTEIN 145"/>
    <property type="match status" value="1"/>
</dbReference>
<sequence length="481" mass="55912">MKLLLIALVLCTSSKRGDCKKNYGLLISDQNWEYIDRFCFVSEIGNLHYDFTYPVAYQVESLYLYYDTESQWNAVYGKNLTCQEKEDILDPSNNQQIRLTSYESFTDRLTACRIFKRNEEDWYHCEGNRRFISQRSRWWFLALGNCNSTIGLYLEYDITMTNGDPSEIWFYQLSADEFYILPVNITFLLFSTITLLTAITVACVLRSRHLFHQTFKLYLQSIVFECFSLFFMCAAYGRYAQDGIGMPFLKLLGQIFRAASTISFLFLLLLLAKGYTITRGRLSNAGAWKMAILISLFIVTYLAMFIWQIRVFDPARITYLSESVPGYIIVGLRVIAWIWYCTSAYLTVMKYPLKRNFYFILSVLMTLWFWMGPISVMIANFLLDNWVREEVVNLVDCLVVSYGYIVFMVLTWPSSANANFPYHVRTAQIGDASSPANDANYPQNAYEVRYTPNHETPTRAGITEETICSNGNERRSSTRTR</sequence>
<evidence type="ECO:0000256" key="3">
    <source>
        <dbReference type="ARBA" id="ARBA00022989"/>
    </source>
</evidence>
<keyword evidence="4 6" id="KW-0472">Membrane</keyword>
<name>A0A0B2VBB9_TOXCA</name>
<evidence type="ECO:0000313" key="11">
    <source>
        <dbReference type="Proteomes" id="UP000031036"/>
    </source>
</evidence>